<keyword evidence="8" id="KW-1185">Reference proteome</keyword>
<evidence type="ECO:0000313" key="8">
    <source>
        <dbReference type="Proteomes" id="UP000005741"/>
    </source>
</evidence>
<dbReference type="InParanoid" id="H1YWI2"/>
<dbReference type="AlphaFoldDB" id="H1YWI2"/>
<dbReference type="InterPro" id="IPR025824">
    <property type="entry name" value="OB-fold_nuc-bd_dom"/>
</dbReference>
<evidence type="ECO:0000256" key="4">
    <source>
        <dbReference type="ARBA" id="ARBA00022839"/>
    </source>
</evidence>
<dbReference type="InterPro" id="IPR020579">
    <property type="entry name" value="Exonuc_VII_lsu_C"/>
</dbReference>
<dbReference type="GO" id="GO:0003676">
    <property type="term" value="F:nucleic acid binding"/>
    <property type="evidence" value="ECO:0007669"/>
    <property type="project" value="InterPro"/>
</dbReference>
<dbReference type="Pfam" id="PF13742">
    <property type="entry name" value="tRNA_anti_2"/>
    <property type="match status" value="1"/>
</dbReference>
<dbReference type="HAMAP" id="MF_00378">
    <property type="entry name" value="Exonuc_7_L"/>
    <property type="match status" value="1"/>
</dbReference>
<evidence type="ECO:0000256" key="3">
    <source>
        <dbReference type="ARBA" id="ARBA00022801"/>
    </source>
</evidence>
<dbReference type="GO" id="GO:0009318">
    <property type="term" value="C:exodeoxyribonuclease VII complex"/>
    <property type="evidence" value="ECO:0007669"/>
    <property type="project" value="InterPro"/>
</dbReference>
<dbReference type="PATRIC" id="fig|937775.9.peg.1894"/>
<accession>H1YWI2</accession>
<dbReference type="Pfam" id="PF02601">
    <property type="entry name" value="Exonuc_VII_L"/>
    <property type="match status" value="1"/>
</dbReference>
<evidence type="ECO:0000256" key="2">
    <source>
        <dbReference type="ARBA" id="ARBA00022722"/>
    </source>
</evidence>
<feature type="domain" description="Exonuclease VII large subunit C-terminal" evidence="5">
    <location>
        <begin position="165"/>
        <end position="385"/>
    </location>
</feature>
<name>H1YWI2_9EURY</name>
<dbReference type="PANTHER" id="PTHR30008">
    <property type="entry name" value="EXODEOXYRIBONUCLEASE 7 LARGE SUBUNIT"/>
    <property type="match status" value="1"/>
</dbReference>
<reference evidence="7 8" key="1">
    <citation type="submission" date="2011-10" db="EMBL/GenBank/DDBJ databases">
        <title>The Improved High-Quality Draft genome of Methanoplanus limicola DSM 2279.</title>
        <authorList>
            <consortium name="US DOE Joint Genome Institute (JGI-PGF)"/>
            <person name="Lucas S."/>
            <person name="Copeland A."/>
            <person name="Lapidus A."/>
            <person name="Glavina del Rio T."/>
            <person name="Dalin E."/>
            <person name="Tice H."/>
            <person name="Bruce D."/>
            <person name="Goodwin L."/>
            <person name="Pitluck S."/>
            <person name="Peters L."/>
            <person name="Mikhailova N."/>
            <person name="Lu M."/>
            <person name="Kyrpides N."/>
            <person name="Mavromatis K."/>
            <person name="Ivanova N."/>
            <person name="Markowitz V."/>
            <person name="Cheng J.-F."/>
            <person name="Hugenholtz P."/>
            <person name="Woyke T."/>
            <person name="Wu D."/>
            <person name="Wirth R."/>
            <person name="Brambilla E.-M."/>
            <person name="Klenk H.-P."/>
            <person name="Eisen J.A."/>
        </authorList>
    </citation>
    <scope>NUCLEOTIDE SEQUENCE [LARGE SCALE GENOMIC DNA]</scope>
    <source>
        <strain evidence="7 8">DSM 2279</strain>
    </source>
</reference>
<sequence length="441" mass="49713">MTNQNRNRQISDYWQDDDHKIRVGSYSENNLSTKENNGETEKVKKVSEISAIIKKLLDNEQLCSVWMEGEITNLRAHASGHLYYSLIEIRNNRTYTINCVMWRTAASELPFKPVNGDLVRVFGSVDVYEPHGKYQFVSRLMQTSGTGDKYLLILKWKEELSKEGLFSEIRKKPLPRFPAKIGLVTSAGGAARRDIENVISRRFPVEIILSHASVQGDKAHLEIASALHAIDGMTDVIIIGRGGGSFEDLFAFNHPDVVRAITRCKTPVVSAVGHEIDYTLSDFAADVRAPTPSAAAELVVPDMEELRKELGYFRNLIEKSLLSGLENERERLESIKLGFHPGRLERRLNFENEKTDEMTTRLKRGIESSLRNRRIFLEALNSRLSSSNPKNPMKNGFCLIESGGKIYSSVNDLSLGESVIINFNDGYADAKIEAVYNEKKL</sequence>
<dbReference type="OrthoDB" id="60263at2157"/>
<evidence type="ECO:0000259" key="6">
    <source>
        <dbReference type="Pfam" id="PF13742"/>
    </source>
</evidence>
<evidence type="ECO:0000313" key="7">
    <source>
        <dbReference type="EMBL" id="EHQ35784.1"/>
    </source>
</evidence>
<keyword evidence="2" id="KW-0540">Nuclease</keyword>
<dbReference type="NCBIfam" id="TIGR00237">
    <property type="entry name" value="xseA"/>
    <property type="match status" value="1"/>
</dbReference>
<keyword evidence="4" id="KW-0269">Exonuclease</keyword>
<evidence type="ECO:0000259" key="5">
    <source>
        <dbReference type="Pfam" id="PF02601"/>
    </source>
</evidence>
<organism evidence="7 8">
    <name type="scientific">Methanoplanus limicola DSM 2279</name>
    <dbReference type="NCBI Taxonomy" id="937775"/>
    <lineage>
        <taxon>Archaea</taxon>
        <taxon>Methanobacteriati</taxon>
        <taxon>Methanobacteriota</taxon>
        <taxon>Stenosarchaea group</taxon>
        <taxon>Methanomicrobia</taxon>
        <taxon>Methanomicrobiales</taxon>
        <taxon>Methanomicrobiaceae</taxon>
        <taxon>Methanoplanus</taxon>
    </lineage>
</organism>
<dbReference type="EC" id="3.1.11.6" evidence="7"/>
<dbReference type="PANTHER" id="PTHR30008:SF0">
    <property type="entry name" value="EXODEOXYRIBONUCLEASE 7 LARGE SUBUNIT"/>
    <property type="match status" value="1"/>
</dbReference>
<dbReference type="GO" id="GO:0008855">
    <property type="term" value="F:exodeoxyribonuclease VII activity"/>
    <property type="evidence" value="ECO:0007669"/>
    <property type="project" value="UniProtKB-EC"/>
</dbReference>
<keyword evidence="1" id="KW-0963">Cytoplasm</keyword>
<dbReference type="CDD" id="cd04489">
    <property type="entry name" value="ExoVII_LU_OBF"/>
    <property type="match status" value="1"/>
</dbReference>
<gene>
    <name evidence="7" type="ORF">Metlim_1683</name>
</gene>
<feature type="domain" description="OB-fold nucleic acid binding" evidence="6">
    <location>
        <begin position="45"/>
        <end position="141"/>
    </location>
</feature>
<keyword evidence="3 7" id="KW-0378">Hydrolase</keyword>
<dbReference type="STRING" id="937775.Metlim_1683"/>
<dbReference type="RefSeq" id="WP_004077635.1">
    <property type="nucleotide sequence ID" value="NZ_CM001436.1"/>
</dbReference>
<dbReference type="InterPro" id="IPR003753">
    <property type="entry name" value="Exonuc_VII_L"/>
</dbReference>
<dbReference type="GO" id="GO:0006308">
    <property type="term" value="P:DNA catabolic process"/>
    <property type="evidence" value="ECO:0007669"/>
    <property type="project" value="InterPro"/>
</dbReference>
<protein>
    <submittedName>
        <fullName evidence="7">Exodeoxyribonuclease VII large subunit</fullName>
        <ecNumber evidence="7">3.1.11.6</ecNumber>
    </submittedName>
</protein>
<proteinExistence type="inferred from homology"/>
<dbReference type="Proteomes" id="UP000005741">
    <property type="component" value="Chromosome"/>
</dbReference>
<evidence type="ECO:0000256" key="1">
    <source>
        <dbReference type="ARBA" id="ARBA00022490"/>
    </source>
</evidence>
<dbReference type="EMBL" id="CM001436">
    <property type="protein sequence ID" value="EHQ35784.1"/>
    <property type="molecule type" value="Genomic_DNA"/>
</dbReference>
<dbReference type="HOGENOM" id="CLU_023625_2_0_2"/>